<dbReference type="PANTHER" id="PTHR46943:SF1">
    <property type="entry name" value="PENTRAXIN-RELATED PROTEIN PTX3"/>
    <property type="match status" value="1"/>
</dbReference>
<accession>A0ABT0IF18</accession>
<gene>
    <name evidence="6" type="ORF">M1O15_21520</name>
</gene>
<dbReference type="SUPFAM" id="SSF49899">
    <property type="entry name" value="Concanavalin A-like lectins/glucanases"/>
    <property type="match status" value="2"/>
</dbReference>
<dbReference type="RefSeq" id="WP_248635745.1">
    <property type="nucleotide sequence ID" value="NZ_JALPTH010000022.1"/>
</dbReference>
<feature type="region of interest" description="Disordered" evidence="3">
    <location>
        <begin position="224"/>
        <end position="281"/>
    </location>
</feature>
<comment type="caution">
    <text evidence="6">The sequence shown here is derived from an EMBL/GenBank/DDBJ whole genome shotgun (WGS) entry which is preliminary data.</text>
</comment>
<keyword evidence="7" id="KW-1185">Reference proteome</keyword>
<evidence type="ECO:0000313" key="7">
    <source>
        <dbReference type="Proteomes" id="UP001522868"/>
    </source>
</evidence>
<feature type="domain" description="LamG-like jellyroll fold" evidence="5">
    <location>
        <begin position="1090"/>
        <end position="1223"/>
    </location>
</feature>
<protein>
    <submittedName>
        <fullName evidence="6">LamG domain-containing protein</fullName>
    </submittedName>
</protein>
<reference evidence="6 7" key="1">
    <citation type="submission" date="2022-04" db="EMBL/GenBank/DDBJ databases">
        <title>Streptomyces sp. nov. LCR6-01 isolated from Lichen of Dirinaria sp.</title>
        <authorList>
            <person name="Kanchanasin P."/>
            <person name="Tanasupawat S."/>
            <person name="Phongsopitanun W."/>
        </authorList>
    </citation>
    <scope>NUCLEOTIDE SEQUENCE [LARGE SCALE GENOMIC DNA]</scope>
    <source>
        <strain evidence="6 7">LCR6-01</strain>
    </source>
</reference>
<proteinExistence type="predicted"/>
<feature type="chain" id="PRO_5046899918" evidence="4">
    <location>
        <begin position="21"/>
        <end position="1232"/>
    </location>
</feature>
<name>A0ABT0IF18_9ACTN</name>
<feature type="compositionally biased region" description="Low complexity" evidence="3">
    <location>
        <begin position="231"/>
        <end position="246"/>
    </location>
</feature>
<sequence>MAFAVLATLPVGLAPTPAVAVEAAVTEAGQAQREAAAAGERVEVVGERTERDTVFANPDGQTFTLERSIVPVRVASPDGGWAAPDPTLHRRSDGTIGPKGAAVDLSFSSGGDGEKLVTIGDDGRSVSLGWPGRLPEPKLDGPRVVYEDVRPDVNLILTATVEGFRQVLEVESLEAASDLSGSSLTYTLATDGLRMRDGAAGSMEAVDGNGQVVFRSPSARMWNSAGDAVDSGAQPRKAAAPAAGKRSAVRSGPEPASEDPPARPAGPEGEGDPLAGPGTGDEAAVMEVDVTAETVAVSPDPALIARTTPAELPLYIDPSVELNESERTVLSSDGDVFYNFSGGENGMSVGRCGSAVIGGYLYACTTGTPYTNRMYFEFTPGSLKGKHVLDAEFRVTETWSFSCDARWVDLERTNEISKSTSWPGPKGPASGQAWDQMGDRNVSAGRGSACSPSQPRAAIEFHDNADEPDENLTPTVRSFANGSFSKLTLMLRAKDESDPIAWKRFDDDAVLVVTYAGKPATPTEYGFETGTGQVCSTSASSPTVWSDPTPNLAATPQTASGGESGASLRVHFDVDAKNSDGTWSNVPEPATGALSPRSGYVGDGTDQNKDWDTALAENRQYRYRAVTRSYYNSGKSFLSSGGTPYCYFTVDASAPKPPKITFSSVYGACLPGACAPRGAPGTPGTVSFGPADGSKDVNTAYSYRLSTDSAWRPWKTGATVSETITPVDSGTITLDVRAKDAVGRTGQNTVRFLVAEGAGPVGRWTFNESSGAAIDVSAAQPAQRDDAALSAATRVSTGRRGVVTESGKTAEDKALRMSGQAYAATAGRVLETQASYSVAAWVRLDSTGRAATVLGQDGAHQSAFFLGYCEGAKTWCLRLPDADAVSTALDNQRVEARERAALGVWTHLAAVVDTGRKTLTLYVNGVPQGSDTLTTGAWSSTGPLQIGRVKYRDAYVDHFPGEVDEVAVWQSAQLAEFIAREASPVDAAGKAYAELVAHYAPAGAGGSSLPDLSGYGRDLALAPGAGLDGEGLAFDGVSGSAESVRPIVDGSGSFTVSTEVAVASKALLAKPDGHRAQVVGQRTETGSSWSLWLEKTGTAEEPVLDEEGNPVLDDQGVPRMETVPVGRWHFGRLTGNGTGASVVSDEVAVLDAEVGLVGAYDARKRTLTLYVGSSPQAEPLSFTASTGTGQFSTGRAWVDSAWGNHLTGRITDVRLWAGAMTDAAQVESLVGY</sequence>
<dbReference type="InterPro" id="IPR006558">
    <property type="entry name" value="LamG-like"/>
</dbReference>
<feature type="domain" description="LamG-like jellyroll fold" evidence="5">
    <location>
        <begin position="834"/>
        <end position="976"/>
    </location>
</feature>
<dbReference type="EMBL" id="JALPTH010000022">
    <property type="protein sequence ID" value="MCK8679925.1"/>
    <property type="molecule type" value="Genomic_DNA"/>
</dbReference>
<dbReference type="PANTHER" id="PTHR46943">
    <property type="entry name" value="PENTRAXIN-RELATED PROTEIN PTX3"/>
    <property type="match status" value="1"/>
</dbReference>
<keyword evidence="1 4" id="KW-0732">Signal</keyword>
<evidence type="ECO:0000256" key="1">
    <source>
        <dbReference type="ARBA" id="ARBA00022729"/>
    </source>
</evidence>
<dbReference type="Pfam" id="PF13385">
    <property type="entry name" value="Laminin_G_3"/>
    <property type="match status" value="1"/>
</dbReference>
<evidence type="ECO:0000313" key="6">
    <source>
        <dbReference type="EMBL" id="MCK8679925.1"/>
    </source>
</evidence>
<evidence type="ECO:0000259" key="5">
    <source>
        <dbReference type="SMART" id="SM00560"/>
    </source>
</evidence>
<evidence type="ECO:0000256" key="2">
    <source>
        <dbReference type="ARBA" id="ARBA00023157"/>
    </source>
</evidence>
<dbReference type="Gene3D" id="2.60.120.200">
    <property type="match status" value="2"/>
</dbReference>
<feature type="signal peptide" evidence="4">
    <location>
        <begin position="1"/>
        <end position="20"/>
    </location>
</feature>
<evidence type="ECO:0000256" key="4">
    <source>
        <dbReference type="SAM" id="SignalP"/>
    </source>
</evidence>
<dbReference type="InterPro" id="IPR042837">
    <property type="entry name" value="PTX3"/>
</dbReference>
<dbReference type="SMART" id="SM00560">
    <property type="entry name" value="LamGL"/>
    <property type="match status" value="2"/>
</dbReference>
<dbReference type="InterPro" id="IPR013320">
    <property type="entry name" value="ConA-like_dom_sf"/>
</dbReference>
<feature type="region of interest" description="Disordered" evidence="3">
    <location>
        <begin position="77"/>
        <end position="96"/>
    </location>
</feature>
<feature type="region of interest" description="Disordered" evidence="3">
    <location>
        <begin position="538"/>
        <end position="565"/>
    </location>
</feature>
<organism evidence="6 7">
    <name type="scientific">Streptomyces lichenis</name>
    <dbReference type="NCBI Taxonomy" id="2306967"/>
    <lineage>
        <taxon>Bacteria</taxon>
        <taxon>Bacillati</taxon>
        <taxon>Actinomycetota</taxon>
        <taxon>Actinomycetes</taxon>
        <taxon>Kitasatosporales</taxon>
        <taxon>Streptomycetaceae</taxon>
        <taxon>Streptomyces</taxon>
    </lineage>
</organism>
<evidence type="ECO:0000256" key="3">
    <source>
        <dbReference type="SAM" id="MobiDB-lite"/>
    </source>
</evidence>
<dbReference type="Proteomes" id="UP001522868">
    <property type="component" value="Unassembled WGS sequence"/>
</dbReference>
<keyword evidence="2" id="KW-1015">Disulfide bond</keyword>
<feature type="compositionally biased region" description="Polar residues" evidence="3">
    <location>
        <begin position="538"/>
        <end position="561"/>
    </location>
</feature>
<feature type="region of interest" description="Disordered" evidence="3">
    <location>
        <begin position="579"/>
        <end position="606"/>
    </location>
</feature>